<evidence type="ECO:0000256" key="8">
    <source>
        <dbReference type="ARBA" id="ARBA00023065"/>
    </source>
</evidence>
<evidence type="ECO:0000256" key="6">
    <source>
        <dbReference type="ARBA" id="ARBA00022781"/>
    </source>
</evidence>
<feature type="transmembrane region" description="Helical" evidence="11">
    <location>
        <begin position="43"/>
        <end position="62"/>
    </location>
</feature>
<comment type="subcellular location">
    <subcellularLocation>
        <location evidence="11 12">Cell membrane</location>
        <topology evidence="11 12">Multi-pass membrane protein</topology>
    </subcellularLocation>
    <subcellularLocation>
        <location evidence="1">Membrane</location>
        <topology evidence="1">Multi-pass membrane protein</topology>
    </subcellularLocation>
</comment>
<evidence type="ECO:0000256" key="1">
    <source>
        <dbReference type="ARBA" id="ARBA00004141"/>
    </source>
</evidence>
<proteinExistence type="inferred from homology"/>
<keyword evidence="6 11" id="KW-0375">Hydrogen ion transport</keyword>
<dbReference type="HAMAP" id="MF_01393">
    <property type="entry name" value="ATP_synth_a_bact"/>
    <property type="match status" value="1"/>
</dbReference>
<dbReference type="InterPro" id="IPR045083">
    <property type="entry name" value="ATP_synth_F0_asu_bact/mt"/>
</dbReference>
<keyword evidence="7 11" id="KW-1133">Transmembrane helix</keyword>
<keyword evidence="11" id="KW-1003">Cell membrane</keyword>
<evidence type="ECO:0000256" key="10">
    <source>
        <dbReference type="ARBA" id="ARBA00023310"/>
    </source>
</evidence>
<keyword evidence="9 11" id="KW-0472">Membrane</keyword>
<dbReference type="Proteomes" id="UP001183176">
    <property type="component" value="Unassembled WGS sequence"/>
</dbReference>
<evidence type="ECO:0000256" key="2">
    <source>
        <dbReference type="ARBA" id="ARBA00006810"/>
    </source>
</evidence>
<dbReference type="PROSITE" id="PS00449">
    <property type="entry name" value="ATPASE_A"/>
    <property type="match status" value="1"/>
</dbReference>
<evidence type="ECO:0000313" key="13">
    <source>
        <dbReference type="EMBL" id="MDT0259791.1"/>
    </source>
</evidence>
<dbReference type="InterPro" id="IPR023011">
    <property type="entry name" value="ATP_synth_F0_asu_AS"/>
</dbReference>
<dbReference type="InterPro" id="IPR000568">
    <property type="entry name" value="ATP_synth_F0_asu"/>
</dbReference>
<evidence type="ECO:0000256" key="7">
    <source>
        <dbReference type="ARBA" id="ARBA00022989"/>
    </source>
</evidence>
<dbReference type="Gene3D" id="1.20.120.220">
    <property type="entry name" value="ATP synthase, F0 complex, subunit A"/>
    <property type="match status" value="1"/>
</dbReference>
<dbReference type="CDD" id="cd00310">
    <property type="entry name" value="ATP-synt_Fo_a_6"/>
    <property type="match status" value="1"/>
</dbReference>
<evidence type="ECO:0000256" key="11">
    <source>
        <dbReference type="HAMAP-Rule" id="MF_01393"/>
    </source>
</evidence>
<dbReference type="PANTHER" id="PTHR11410:SF0">
    <property type="entry name" value="ATP SYNTHASE SUBUNIT A"/>
    <property type="match status" value="1"/>
</dbReference>
<keyword evidence="4 11" id="KW-0138">CF(0)</keyword>
<organism evidence="13 14">
    <name type="scientific">Jatrophihabitans lederbergiae</name>
    <dbReference type="NCBI Taxonomy" id="3075547"/>
    <lineage>
        <taxon>Bacteria</taxon>
        <taxon>Bacillati</taxon>
        <taxon>Actinomycetota</taxon>
        <taxon>Actinomycetes</taxon>
        <taxon>Jatrophihabitantales</taxon>
        <taxon>Jatrophihabitantaceae</taxon>
        <taxon>Jatrophihabitans</taxon>
    </lineage>
</organism>
<evidence type="ECO:0000256" key="12">
    <source>
        <dbReference type="RuleBase" id="RU000483"/>
    </source>
</evidence>
<comment type="function">
    <text evidence="11 12">Key component of the proton channel; it plays a direct role in the translocation of protons across the membrane.</text>
</comment>
<comment type="similarity">
    <text evidence="2 11 12">Belongs to the ATPase A chain family.</text>
</comment>
<sequence>MSHTGLVLANEGFHPPGPIEFFLPDFTGKSWNQGGYDPLLTKASALLVLGAILAFGLLFLTGRRGSIVPSRRQYLGEQAYGLVRNGIAQDVIGTRVYQKYVPLLVSLFFFVLFNNLFGIVPVLQFTPFSRVNFAYGLALLVWVVYNGVGIADKGLGGYLKHATVPSGVPWPMLFLLVPLEFLSNILVRPLTLSLRLFANMFAGHLLLVLFSTGGAYLLIHATGNVVLKPAGLLAFALGIAIGFLEVIVATLQAYVFTLLTALYISGSLASEH</sequence>
<dbReference type="InterPro" id="IPR035908">
    <property type="entry name" value="F0_ATP_A_sf"/>
</dbReference>
<keyword evidence="3 11" id="KW-0813">Transport</keyword>
<keyword evidence="5 11" id="KW-0812">Transmembrane</keyword>
<evidence type="ECO:0000256" key="9">
    <source>
        <dbReference type="ARBA" id="ARBA00023136"/>
    </source>
</evidence>
<keyword evidence="10 11" id="KW-0066">ATP synthesis</keyword>
<evidence type="ECO:0000256" key="3">
    <source>
        <dbReference type="ARBA" id="ARBA00022448"/>
    </source>
</evidence>
<dbReference type="PRINTS" id="PR00123">
    <property type="entry name" value="ATPASEA"/>
</dbReference>
<dbReference type="RefSeq" id="WP_311420950.1">
    <property type="nucleotide sequence ID" value="NZ_JAVREH010000001.1"/>
</dbReference>
<keyword evidence="8 11" id="KW-0406">Ion transport</keyword>
<dbReference type="PANTHER" id="PTHR11410">
    <property type="entry name" value="ATP SYNTHASE SUBUNIT A"/>
    <property type="match status" value="1"/>
</dbReference>
<evidence type="ECO:0000313" key="14">
    <source>
        <dbReference type="Proteomes" id="UP001183176"/>
    </source>
</evidence>
<dbReference type="EMBL" id="JAVREH010000001">
    <property type="protein sequence ID" value="MDT0259791.1"/>
    <property type="molecule type" value="Genomic_DNA"/>
</dbReference>
<feature type="transmembrane region" description="Helical" evidence="11">
    <location>
        <begin position="132"/>
        <end position="151"/>
    </location>
</feature>
<evidence type="ECO:0000256" key="4">
    <source>
        <dbReference type="ARBA" id="ARBA00022547"/>
    </source>
</evidence>
<dbReference type="NCBIfam" id="TIGR01131">
    <property type="entry name" value="ATP_synt_6_or_A"/>
    <property type="match status" value="1"/>
</dbReference>
<gene>
    <name evidence="11 13" type="primary">atpB</name>
    <name evidence="13" type="ORF">RM423_00115</name>
</gene>
<keyword evidence="14" id="KW-1185">Reference proteome</keyword>
<name>A0ABU2J4W5_9ACTN</name>
<protein>
    <recommendedName>
        <fullName evidence="11 12">ATP synthase subunit a</fullName>
    </recommendedName>
    <alternativeName>
        <fullName evidence="11">ATP synthase F0 sector subunit a</fullName>
    </alternativeName>
    <alternativeName>
        <fullName evidence="11">F-ATPase subunit 6</fullName>
    </alternativeName>
</protein>
<accession>A0ABU2J4W5</accession>
<dbReference type="SUPFAM" id="SSF81336">
    <property type="entry name" value="F1F0 ATP synthase subunit A"/>
    <property type="match status" value="1"/>
</dbReference>
<feature type="transmembrane region" description="Helical" evidence="11">
    <location>
        <begin position="231"/>
        <end position="264"/>
    </location>
</feature>
<comment type="caution">
    <text evidence="13">The sequence shown here is derived from an EMBL/GenBank/DDBJ whole genome shotgun (WGS) entry which is preliminary data.</text>
</comment>
<evidence type="ECO:0000256" key="5">
    <source>
        <dbReference type="ARBA" id="ARBA00022692"/>
    </source>
</evidence>
<feature type="transmembrane region" description="Helical" evidence="11">
    <location>
        <begin position="100"/>
        <end position="120"/>
    </location>
</feature>
<feature type="transmembrane region" description="Helical" evidence="11">
    <location>
        <begin position="196"/>
        <end position="219"/>
    </location>
</feature>
<reference evidence="14" key="1">
    <citation type="submission" date="2023-07" db="EMBL/GenBank/DDBJ databases">
        <title>30 novel species of actinomycetes from the DSMZ collection.</title>
        <authorList>
            <person name="Nouioui I."/>
        </authorList>
    </citation>
    <scope>NUCLEOTIDE SEQUENCE [LARGE SCALE GENOMIC DNA]</scope>
    <source>
        <strain evidence="14">DSM 44399</strain>
    </source>
</reference>
<dbReference type="Pfam" id="PF00119">
    <property type="entry name" value="ATP-synt_A"/>
    <property type="match status" value="1"/>
</dbReference>